<evidence type="ECO:0000313" key="3">
    <source>
        <dbReference type="Proteomes" id="UP001153069"/>
    </source>
</evidence>
<proteinExistence type="predicted"/>
<feature type="compositionally biased region" description="Basic and acidic residues" evidence="1">
    <location>
        <begin position="173"/>
        <end position="183"/>
    </location>
</feature>
<keyword evidence="3" id="KW-1185">Reference proteome</keyword>
<accession>A0A9N8HQ15</accession>
<feature type="region of interest" description="Disordered" evidence="1">
    <location>
        <begin position="81"/>
        <end position="183"/>
    </location>
</feature>
<feature type="region of interest" description="Disordered" evidence="1">
    <location>
        <begin position="229"/>
        <end position="350"/>
    </location>
</feature>
<reference evidence="2" key="1">
    <citation type="submission" date="2020-06" db="EMBL/GenBank/DDBJ databases">
        <authorList>
            <consortium name="Plant Systems Biology data submission"/>
        </authorList>
    </citation>
    <scope>NUCLEOTIDE SEQUENCE</scope>
    <source>
        <strain evidence="2">D6</strain>
    </source>
</reference>
<evidence type="ECO:0000313" key="2">
    <source>
        <dbReference type="EMBL" id="CAB9521816.1"/>
    </source>
</evidence>
<feature type="compositionally biased region" description="Basic and acidic residues" evidence="1">
    <location>
        <begin position="84"/>
        <end position="100"/>
    </location>
</feature>
<protein>
    <submittedName>
        <fullName evidence="2">Uncharacterized protein</fullName>
    </submittedName>
</protein>
<feature type="compositionally biased region" description="Basic residues" evidence="1">
    <location>
        <begin position="427"/>
        <end position="442"/>
    </location>
</feature>
<gene>
    <name evidence="2" type="ORF">SEMRO_1235_G255030.1</name>
</gene>
<feature type="compositionally biased region" description="Acidic residues" evidence="1">
    <location>
        <begin position="331"/>
        <end position="346"/>
    </location>
</feature>
<feature type="compositionally biased region" description="Low complexity" evidence="1">
    <location>
        <begin position="110"/>
        <end position="123"/>
    </location>
</feature>
<dbReference type="EMBL" id="CAICTM010001233">
    <property type="protein sequence ID" value="CAB9521816.1"/>
    <property type="molecule type" value="Genomic_DNA"/>
</dbReference>
<organism evidence="2 3">
    <name type="scientific">Seminavis robusta</name>
    <dbReference type="NCBI Taxonomy" id="568900"/>
    <lineage>
        <taxon>Eukaryota</taxon>
        <taxon>Sar</taxon>
        <taxon>Stramenopiles</taxon>
        <taxon>Ochrophyta</taxon>
        <taxon>Bacillariophyta</taxon>
        <taxon>Bacillariophyceae</taxon>
        <taxon>Bacillariophycidae</taxon>
        <taxon>Naviculales</taxon>
        <taxon>Naviculaceae</taxon>
        <taxon>Seminavis</taxon>
    </lineage>
</organism>
<dbReference type="AlphaFoldDB" id="A0A9N8HQ15"/>
<feature type="compositionally biased region" description="Polar residues" evidence="1">
    <location>
        <begin position="248"/>
        <end position="269"/>
    </location>
</feature>
<evidence type="ECO:0000256" key="1">
    <source>
        <dbReference type="SAM" id="MobiDB-lite"/>
    </source>
</evidence>
<sequence length="570" mass="62244">MEESASQIDDFGDLPPEAIEAADELIAEYLASCDKKNSTPPAAFLKGDYQSPTGVMTSPMKCTRFSPAVVEHLFHAVGDNSLKMTDEKDQKKGDNSDQKRKLPAAKAAVKSPISKSSGSPPTKRSSVPQGAGYIQNGTASRVAARVKKPIPEDAVILSVDSDSDDEKPFSFQEDDRKPEAVKSGVKMEEKTVYYRNGNTLVAAGADYEDRYLEAIKEKSRAAVRESLKEYRMPPPPPPPGCSFLDAASHQTSGHTAPSATAASRISVQTAANANYPGAPPAMKTPSSANASRSTVRAATAKGCNTLKPAGRTRRMSKRPVQVYSSSSSSSESEESDDSIELTEEEQERFQKLGPYGRTVYLGEIKESRRAHQAGWKLKDKFKQYSKAPTYNGYKENQAPTNYLHAKKKEWKKKEAESKARKMVTDAKKKKKATKAMKATPRRSKSEGANRKVGDFPEYWTSDSMFMARANGTAGAAGIHSALLEGTQPDYRIPPLMLKAGERCSRRRLIQAMKVPALKLLVAMTKSTLAQDSTLLYYFVDVKASKKKDAPSPVENCVAAIIASLVDLYIE</sequence>
<comment type="caution">
    <text evidence="2">The sequence shown here is derived from an EMBL/GenBank/DDBJ whole genome shotgun (WGS) entry which is preliminary data.</text>
</comment>
<feature type="compositionally biased region" description="Polar residues" evidence="1">
    <location>
        <begin position="284"/>
        <end position="296"/>
    </location>
</feature>
<dbReference type="Proteomes" id="UP001153069">
    <property type="component" value="Unassembled WGS sequence"/>
</dbReference>
<feature type="compositionally biased region" description="Basic and acidic residues" evidence="1">
    <location>
        <begin position="411"/>
        <end position="426"/>
    </location>
</feature>
<feature type="region of interest" description="Disordered" evidence="1">
    <location>
        <begin position="408"/>
        <end position="451"/>
    </location>
</feature>
<name>A0A9N8HQ15_9STRA</name>